<evidence type="ECO:0000313" key="1">
    <source>
        <dbReference type="EMBL" id="CAD2162153.1"/>
    </source>
</evidence>
<accession>A0A6V7UPW6</accession>
<protein>
    <submittedName>
        <fullName evidence="1">Uncharacterized protein</fullName>
    </submittedName>
</protein>
<sequence length="47" mass="5708">MVANKSRQTWQIYANAWNKKKISKEERLQEKGKKIQKNKIFLFVLKN</sequence>
<dbReference type="EMBL" id="CAJEWN010000090">
    <property type="protein sequence ID" value="CAD2162153.1"/>
    <property type="molecule type" value="Genomic_DNA"/>
</dbReference>
<organism evidence="1 2">
    <name type="scientific">Meloidogyne enterolobii</name>
    <name type="common">Root-knot nematode worm</name>
    <name type="synonym">Meloidogyne mayaguensis</name>
    <dbReference type="NCBI Taxonomy" id="390850"/>
    <lineage>
        <taxon>Eukaryota</taxon>
        <taxon>Metazoa</taxon>
        <taxon>Ecdysozoa</taxon>
        <taxon>Nematoda</taxon>
        <taxon>Chromadorea</taxon>
        <taxon>Rhabditida</taxon>
        <taxon>Tylenchina</taxon>
        <taxon>Tylenchomorpha</taxon>
        <taxon>Tylenchoidea</taxon>
        <taxon>Meloidogynidae</taxon>
        <taxon>Meloidogyninae</taxon>
        <taxon>Meloidogyne</taxon>
    </lineage>
</organism>
<gene>
    <name evidence="1" type="ORF">MENT_LOCUS15252</name>
</gene>
<comment type="caution">
    <text evidence="1">The sequence shown here is derived from an EMBL/GenBank/DDBJ whole genome shotgun (WGS) entry which is preliminary data.</text>
</comment>
<proteinExistence type="predicted"/>
<reference evidence="1 2" key="1">
    <citation type="submission" date="2020-08" db="EMBL/GenBank/DDBJ databases">
        <authorList>
            <person name="Koutsovoulos G."/>
            <person name="Danchin GJ E."/>
        </authorList>
    </citation>
    <scope>NUCLEOTIDE SEQUENCE [LARGE SCALE GENOMIC DNA]</scope>
</reference>
<evidence type="ECO:0000313" key="2">
    <source>
        <dbReference type="Proteomes" id="UP000580250"/>
    </source>
</evidence>
<dbReference type="Proteomes" id="UP000580250">
    <property type="component" value="Unassembled WGS sequence"/>
</dbReference>
<dbReference type="AlphaFoldDB" id="A0A6V7UPW6"/>
<name>A0A6V7UPW6_MELEN</name>